<keyword evidence="3" id="KW-1185">Reference proteome</keyword>
<evidence type="ECO:0000256" key="1">
    <source>
        <dbReference type="SAM" id="MobiDB-lite"/>
    </source>
</evidence>
<dbReference type="InParanoid" id="A0A2V0PE24"/>
<organism evidence="2 3">
    <name type="scientific">Raphidocelis subcapitata</name>
    <dbReference type="NCBI Taxonomy" id="307507"/>
    <lineage>
        <taxon>Eukaryota</taxon>
        <taxon>Viridiplantae</taxon>
        <taxon>Chlorophyta</taxon>
        <taxon>core chlorophytes</taxon>
        <taxon>Chlorophyceae</taxon>
        <taxon>CS clade</taxon>
        <taxon>Sphaeropleales</taxon>
        <taxon>Selenastraceae</taxon>
        <taxon>Raphidocelis</taxon>
    </lineage>
</organism>
<comment type="caution">
    <text evidence="2">The sequence shown here is derived from an EMBL/GenBank/DDBJ whole genome shotgun (WGS) entry which is preliminary data.</text>
</comment>
<evidence type="ECO:0008006" key="4">
    <source>
        <dbReference type="Google" id="ProtNLM"/>
    </source>
</evidence>
<sequence length="854" mass="84274">MEGTVSGGARPVRDAIAAAARFQGARGRLGGVAADIALACGAGGGTRLAAGLVTAYVDWGLGAAPLDFLGLLPRPLSGIRQGLRHFRAVLAGGTQPPALPLQRAAAAEAREPVGQECQRQEEKAEVAEREGTAAGQGVEGVASSDEEARPARAAADLAARAVLLELLLPFDECARSGAGDACSAAEAAASAAAEATAAAVAAVERAPSPVDCGTDGPSSGGIIAAVGQPESSPTAAHAASEGGASAASALSEEGSGPLLIKAISSTSSSGGPTSDSGPASSSQSGKPELGSKGRPSASPTASGSSCAAAAAEDAPAASLSPAAIAPAPAAIPASEAPQAAAASPPAAAGPAAAVQAAAPAAGPLPLAPPVPQSLQEELRALYARIDQLTHETAWLGAELARAEAAAAPAQRAAEALRLRYHCAGALTLMGESEPGDQLPSMPVRHGSLIGVLGEGSYGTVYVIEGEDGGAPIAVKTLNPTLGCFSEGAIALFAAAQTRGAATVGRLCPALAYLPGTPADRAAWAPFATASGWHPARPSPEQAKSLLRARCHVQGGGGFDPLQDAEFVALLEHTLTGDASQPRTPAAAWVALWRRAAQQQRAALTPGEAAELEAARRAVSEAGAALASPGAHFQALQRAEARFWAGVDSGAGAPMPPLLEALQFMVLGVGARRRDVVRERVAALLPALEATSPEAAAHLAQWFGCGREAAGEPQRLPWTSAANGVATFTWCRVASERVAAARDEACGAIELSVLLEDAGLPRWPPTGGVGGGAARGGAGGGGGGGAAGGGAHASAGKERVASRGGGHEPVVDEGREASGRQQALGLGGGGDASGGARPGESPSCYHLPASEDLFC</sequence>
<feature type="compositionally biased region" description="Basic and acidic residues" evidence="1">
    <location>
        <begin position="794"/>
        <end position="817"/>
    </location>
</feature>
<feature type="region of interest" description="Disordered" evidence="1">
    <location>
        <begin position="206"/>
        <end position="306"/>
    </location>
</feature>
<feature type="region of interest" description="Disordered" evidence="1">
    <location>
        <begin position="764"/>
        <end position="854"/>
    </location>
</feature>
<feature type="compositionally biased region" description="Low complexity" evidence="1">
    <location>
        <begin position="235"/>
        <end position="256"/>
    </location>
</feature>
<protein>
    <recommendedName>
        <fullName evidence="4">Protein kinase domain-containing protein</fullName>
    </recommendedName>
</protein>
<feature type="compositionally biased region" description="Basic and acidic residues" evidence="1">
    <location>
        <begin position="120"/>
        <end position="131"/>
    </location>
</feature>
<feature type="compositionally biased region" description="Gly residues" evidence="1">
    <location>
        <begin position="824"/>
        <end position="836"/>
    </location>
</feature>
<name>A0A2V0PE24_9CHLO</name>
<feature type="compositionally biased region" description="Gly residues" evidence="1">
    <location>
        <begin position="766"/>
        <end position="790"/>
    </location>
</feature>
<dbReference type="AlphaFoldDB" id="A0A2V0PE24"/>
<proteinExistence type="predicted"/>
<gene>
    <name evidence="2" type="ORF">Rsub_07773</name>
</gene>
<evidence type="ECO:0000313" key="2">
    <source>
        <dbReference type="EMBL" id="GBF95345.1"/>
    </source>
</evidence>
<feature type="compositionally biased region" description="Low complexity" evidence="1">
    <location>
        <begin position="264"/>
        <end position="285"/>
    </location>
</feature>
<accession>A0A2V0PE24</accession>
<reference evidence="2 3" key="1">
    <citation type="journal article" date="2018" name="Sci. Rep.">
        <title>Raphidocelis subcapitata (=Pseudokirchneriella subcapitata) provides an insight into genome evolution and environmental adaptations in the Sphaeropleales.</title>
        <authorList>
            <person name="Suzuki S."/>
            <person name="Yamaguchi H."/>
            <person name="Nakajima N."/>
            <person name="Kawachi M."/>
        </authorList>
    </citation>
    <scope>NUCLEOTIDE SEQUENCE [LARGE SCALE GENOMIC DNA]</scope>
    <source>
        <strain evidence="2 3">NIES-35</strain>
    </source>
</reference>
<feature type="compositionally biased region" description="Low complexity" evidence="1">
    <location>
        <begin position="295"/>
        <end position="306"/>
    </location>
</feature>
<evidence type="ECO:0000313" key="3">
    <source>
        <dbReference type="Proteomes" id="UP000247498"/>
    </source>
</evidence>
<dbReference type="EMBL" id="BDRX01000063">
    <property type="protein sequence ID" value="GBF95345.1"/>
    <property type="molecule type" value="Genomic_DNA"/>
</dbReference>
<feature type="region of interest" description="Disordered" evidence="1">
    <location>
        <begin position="120"/>
        <end position="147"/>
    </location>
</feature>
<dbReference type="Proteomes" id="UP000247498">
    <property type="component" value="Unassembled WGS sequence"/>
</dbReference>